<keyword evidence="19" id="KW-1185">Reference proteome</keyword>
<dbReference type="GO" id="GO:0089718">
    <property type="term" value="P:amino acid import across plasma membrane"/>
    <property type="evidence" value="ECO:0007669"/>
    <property type="project" value="TreeGrafter"/>
</dbReference>
<sequence length="596" mass="66816">MSGIIKSEALLVADGHRGSRIKNEKEQWGSGIEFLFSCISLSVGLGNIWRFPYIAFQNGGGTFVIPYLIVLLIIGRPIYYMEIVLGQFSSKGCLQAFNMAPILKGVAAGQVMATMASITYYSSVMALTLRFLFVSFFPILPWSYCRSDWIAECFEADNSVENKTNKISPAELYFHKIVLREYDNINGGIGLPNWDLVICLAISWFIIGAVLIKGIKSSGKAAYFLGTFPYIILLVLLIRAVTLPGAMHGIKFFFTPVWKNLINPMVWYSAVTQVFFSLAICFGTLITYASYNNFSRNVYNDIVIITTMDTCSSIIAGSITFGIVGHLSYETKNSIDDAVKGGAGLAFITYPDAIAKFKILPQAFAVLFFSMLFILGVGSTVGMGSCIIRVIKDRFPSISNWSLSMSLSVIGFMCSLVYMTPGGQFILNLVDFYAVSFTALILAIGELMAIGWIYGVKRFCEDIKFMLGINTSIYWRLCWSLISPVLLLSVLIYTLLDLKPLTYKNQEYPIEVHVIGWCLTALGLLQIPLWAGYAFYHQDNERNSKQKIFNCLRPSSSWGPLNAHLHQQYKEQRLKLQNNQENNKNIFHKIYENIFG</sequence>
<evidence type="ECO:0000256" key="7">
    <source>
        <dbReference type="ARBA" id="ARBA00022989"/>
    </source>
</evidence>
<proteinExistence type="inferred from homology"/>
<evidence type="ECO:0000256" key="4">
    <source>
        <dbReference type="ARBA" id="ARBA00022692"/>
    </source>
</evidence>
<feature type="binding site" evidence="14">
    <location>
        <position position="43"/>
    </location>
    <ligand>
        <name>Na(+)</name>
        <dbReference type="ChEBI" id="CHEBI:29101"/>
        <label>1</label>
    </ligand>
</feature>
<feature type="transmembrane region" description="Helical" evidence="17">
    <location>
        <begin position="28"/>
        <end position="49"/>
    </location>
</feature>
<accession>A0A1A9WIS9</accession>
<dbReference type="GO" id="GO:0005886">
    <property type="term" value="C:plasma membrane"/>
    <property type="evidence" value="ECO:0007669"/>
    <property type="project" value="TreeGrafter"/>
</dbReference>
<keyword evidence="12" id="KW-0739">Sodium transport</keyword>
<keyword evidence="10 17" id="KW-0472">Membrane</keyword>
<feature type="transmembrane region" description="Helical" evidence="17">
    <location>
        <begin position="194"/>
        <end position="212"/>
    </location>
</feature>
<feature type="transmembrane region" description="Helical" evidence="17">
    <location>
        <begin position="432"/>
        <end position="454"/>
    </location>
</feature>
<dbReference type="VEuPathDB" id="VectorBase:GBRI021311"/>
<dbReference type="GO" id="GO:0046872">
    <property type="term" value="F:metal ion binding"/>
    <property type="evidence" value="ECO:0007669"/>
    <property type="project" value="UniProtKB-KW"/>
</dbReference>
<evidence type="ECO:0000313" key="19">
    <source>
        <dbReference type="Proteomes" id="UP000091820"/>
    </source>
</evidence>
<evidence type="ECO:0000256" key="17">
    <source>
        <dbReference type="SAM" id="Phobius"/>
    </source>
</evidence>
<evidence type="ECO:0000256" key="14">
    <source>
        <dbReference type="PIRSR" id="PIRSR600175-1"/>
    </source>
</evidence>
<dbReference type="PRINTS" id="PR00176">
    <property type="entry name" value="NANEUSMPORT"/>
</dbReference>
<keyword evidence="3 16" id="KW-0813">Transport</keyword>
<feature type="transmembrane region" description="Helical" evidence="17">
    <location>
        <begin position="118"/>
        <end position="140"/>
    </location>
</feature>
<keyword evidence="6" id="KW-0029">Amino-acid transport</keyword>
<keyword evidence="7 17" id="KW-1133">Transmembrane helix</keyword>
<keyword evidence="15" id="KW-1015">Disulfide bond</keyword>
<dbReference type="Proteomes" id="UP000091820">
    <property type="component" value="Unassembled WGS sequence"/>
</dbReference>
<reference evidence="18" key="2">
    <citation type="submission" date="2020-05" db="UniProtKB">
        <authorList>
            <consortium name="EnsemblMetazoa"/>
        </authorList>
    </citation>
    <scope>IDENTIFICATION</scope>
    <source>
        <strain evidence="18">IAEA</strain>
    </source>
</reference>
<comment type="function">
    <text evidence="13">Unusual broad substrate spectrum amino acid:sodium cotransporter that promotes absorption of the D isomers of essential amino acids. Neutral amino acids are the preferred substrates, especially methionine and phenylalanine.</text>
</comment>
<feature type="transmembrane region" description="Helical" evidence="17">
    <location>
        <begin position="266"/>
        <end position="290"/>
    </location>
</feature>
<feature type="transmembrane region" description="Helical" evidence="17">
    <location>
        <begin position="224"/>
        <end position="246"/>
    </location>
</feature>
<evidence type="ECO:0000256" key="16">
    <source>
        <dbReference type="RuleBase" id="RU003732"/>
    </source>
</evidence>
<feature type="binding site" evidence="14">
    <location>
        <position position="47"/>
    </location>
    <ligand>
        <name>Na(+)</name>
        <dbReference type="ChEBI" id="CHEBI:29101"/>
        <label>1</label>
    </ligand>
</feature>
<keyword evidence="4 16" id="KW-0812">Transmembrane</keyword>
<protein>
    <recommendedName>
        <fullName evidence="16">Transporter</fullName>
    </recommendedName>
</protein>
<feature type="transmembrane region" description="Helical" evidence="17">
    <location>
        <begin position="400"/>
        <end position="420"/>
    </location>
</feature>
<evidence type="ECO:0000256" key="11">
    <source>
        <dbReference type="ARBA" id="ARBA00023180"/>
    </source>
</evidence>
<dbReference type="AlphaFoldDB" id="A0A1A9WIS9"/>
<dbReference type="PANTHER" id="PTHR11616">
    <property type="entry name" value="SODIUM/CHLORIDE DEPENDENT TRANSPORTER"/>
    <property type="match status" value="1"/>
</dbReference>
<feature type="transmembrane region" description="Helical" evidence="17">
    <location>
        <begin position="474"/>
        <end position="494"/>
    </location>
</feature>
<dbReference type="GO" id="GO:0005283">
    <property type="term" value="F:amino acid:sodium symporter activity"/>
    <property type="evidence" value="ECO:0007669"/>
    <property type="project" value="TreeGrafter"/>
</dbReference>
<name>A0A1A9WIS9_9MUSC</name>
<feature type="binding site" evidence="14">
    <location>
        <position position="379"/>
    </location>
    <ligand>
        <name>Na(+)</name>
        <dbReference type="ChEBI" id="CHEBI:29101"/>
        <label>1</label>
    </ligand>
</feature>
<feature type="disulfide bond" evidence="15">
    <location>
        <begin position="145"/>
        <end position="153"/>
    </location>
</feature>
<evidence type="ECO:0000256" key="6">
    <source>
        <dbReference type="ARBA" id="ARBA00022970"/>
    </source>
</evidence>
<dbReference type="Pfam" id="PF00209">
    <property type="entry name" value="SNF"/>
    <property type="match status" value="1"/>
</dbReference>
<evidence type="ECO:0000256" key="9">
    <source>
        <dbReference type="ARBA" id="ARBA00023065"/>
    </source>
</evidence>
<comment type="subcellular location">
    <subcellularLocation>
        <location evidence="1">Membrane</location>
        <topology evidence="1">Multi-pass membrane protein</topology>
    </subcellularLocation>
</comment>
<evidence type="ECO:0000256" key="13">
    <source>
        <dbReference type="ARBA" id="ARBA00037785"/>
    </source>
</evidence>
<evidence type="ECO:0000256" key="15">
    <source>
        <dbReference type="PIRSR" id="PIRSR600175-2"/>
    </source>
</evidence>
<feature type="transmembrane region" description="Helical" evidence="17">
    <location>
        <begin position="55"/>
        <end position="74"/>
    </location>
</feature>
<feature type="transmembrane region" description="Helical" evidence="17">
    <location>
        <begin position="363"/>
        <end position="388"/>
    </location>
</feature>
<evidence type="ECO:0000256" key="8">
    <source>
        <dbReference type="ARBA" id="ARBA00023053"/>
    </source>
</evidence>
<evidence type="ECO:0000256" key="1">
    <source>
        <dbReference type="ARBA" id="ARBA00004141"/>
    </source>
</evidence>
<feature type="transmembrane region" description="Helical" evidence="17">
    <location>
        <begin position="302"/>
        <end position="324"/>
    </location>
</feature>
<dbReference type="STRING" id="37001.A0A1A9WIS9"/>
<organism evidence="18 19">
    <name type="scientific">Glossina brevipalpis</name>
    <dbReference type="NCBI Taxonomy" id="37001"/>
    <lineage>
        <taxon>Eukaryota</taxon>
        <taxon>Metazoa</taxon>
        <taxon>Ecdysozoa</taxon>
        <taxon>Arthropoda</taxon>
        <taxon>Hexapoda</taxon>
        <taxon>Insecta</taxon>
        <taxon>Pterygota</taxon>
        <taxon>Neoptera</taxon>
        <taxon>Endopterygota</taxon>
        <taxon>Diptera</taxon>
        <taxon>Brachycera</taxon>
        <taxon>Muscomorpha</taxon>
        <taxon>Hippoboscoidea</taxon>
        <taxon>Glossinidae</taxon>
        <taxon>Glossina</taxon>
    </lineage>
</organism>
<keyword evidence="11" id="KW-0325">Glycoprotein</keyword>
<keyword evidence="5 16" id="KW-0769">Symport</keyword>
<dbReference type="PANTHER" id="PTHR11616:SF321">
    <property type="entry name" value="SODIUM-DEPENDENT NUTRIENT AMINO ACID TRANSPORTER 1-RELATED"/>
    <property type="match status" value="1"/>
</dbReference>
<evidence type="ECO:0000256" key="3">
    <source>
        <dbReference type="ARBA" id="ARBA00022448"/>
    </source>
</evidence>
<keyword evidence="8 14" id="KW-0915">Sodium</keyword>
<evidence type="ECO:0000256" key="12">
    <source>
        <dbReference type="ARBA" id="ARBA00023201"/>
    </source>
</evidence>
<comment type="similarity">
    <text evidence="2 16">Belongs to the sodium:neurotransmitter symporter (SNF) (TC 2.A.22) family.</text>
</comment>
<evidence type="ECO:0000256" key="10">
    <source>
        <dbReference type="ARBA" id="ARBA00023136"/>
    </source>
</evidence>
<reference evidence="19" key="1">
    <citation type="submission" date="2014-03" db="EMBL/GenBank/DDBJ databases">
        <authorList>
            <person name="Aksoy S."/>
            <person name="Warren W."/>
            <person name="Wilson R.K."/>
        </authorList>
    </citation>
    <scope>NUCLEOTIDE SEQUENCE [LARGE SCALE GENOMIC DNA]</scope>
    <source>
        <strain evidence="19">IAEA</strain>
    </source>
</reference>
<dbReference type="InterPro" id="IPR037272">
    <property type="entry name" value="SNS_sf"/>
</dbReference>
<dbReference type="EnsemblMetazoa" id="GBRI021311-RA">
    <property type="protein sequence ID" value="GBRI021311-PA"/>
    <property type="gene ID" value="GBRI021311"/>
</dbReference>
<evidence type="ECO:0000313" key="18">
    <source>
        <dbReference type="EnsemblMetazoa" id="GBRI021311-PA"/>
    </source>
</evidence>
<feature type="binding site" evidence="14">
    <location>
        <position position="375"/>
    </location>
    <ligand>
        <name>Na(+)</name>
        <dbReference type="ChEBI" id="CHEBI:29101"/>
        <label>1</label>
    </ligand>
</feature>
<keyword evidence="9" id="KW-0406">Ion transport</keyword>
<dbReference type="InterPro" id="IPR000175">
    <property type="entry name" value="Na/ntran_symport"/>
</dbReference>
<evidence type="ECO:0000256" key="5">
    <source>
        <dbReference type="ARBA" id="ARBA00022847"/>
    </source>
</evidence>
<feature type="binding site" evidence="14">
    <location>
        <position position="277"/>
    </location>
    <ligand>
        <name>Na(+)</name>
        <dbReference type="ChEBI" id="CHEBI:29101"/>
        <label>1</label>
    </ligand>
</feature>
<dbReference type="SUPFAM" id="SSF161070">
    <property type="entry name" value="SNF-like"/>
    <property type="match status" value="1"/>
</dbReference>
<keyword evidence="14" id="KW-0479">Metal-binding</keyword>
<dbReference type="PROSITE" id="PS00610">
    <property type="entry name" value="NA_NEUROTRAN_SYMP_1"/>
    <property type="match status" value="1"/>
</dbReference>
<dbReference type="CDD" id="cd10324">
    <property type="entry name" value="SLC6sbd"/>
    <property type="match status" value="1"/>
</dbReference>
<evidence type="ECO:0000256" key="2">
    <source>
        <dbReference type="ARBA" id="ARBA00006459"/>
    </source>
</evidence>
<dbReference type="PROSITE" id="PS50267">
    <property type="entry name" value="NA_NEUROTRAN_SYMP_3"/>
    <property type="match status" value="1"/>
</dbReference>
<feature type="transmembrane region" description="Helical" evidence="17">
    <location>
        <begin position="514"/>
        <end position="536"/>
    </location>
</feature>
<dbReference type="GO" id="GO:0015179">
    <property type="term" value="F:L-amino acid transmembrane transporter activity"/>
    <property type="evidence" value="ECO:0007669"/>
    <property type="project" value="TreeGrafter"/>
</dbReference>